<evidence type="ECO:0000256" key="1">
    <source>
        <dbReference type="SAM" id="MobiDB-lite"/>
    </source>
</evidence>
<evidence type="ECO:0000313" key="3">
    <source>
        <dbReference type="Proteomes" id="UP000649617"/>
    </source>
</evidence>
<name>A0A812TNX8_SYMPI</name>
<dbReference type="AlphaFoldDB" id="A0A812TNX8"/>
<sequence length="72" mass="8135">PVLLARAGQNFEVTLDVGQGERAKSAEIIEEKDDQRSEQQQADPPQVGVPIYVEDATEGDDRLFHEWKLNKE</sequence>
<feature type="region of interest" description="Disordered" evidence="1">
    <location>
        <begin position="19"/>
        <end position="48"/>
    </location>
</feature>
<dbReference type="OrthoDB" id="20872at2759"/>
<feature type="non-terminal residue" evidence="2">
    <location>
        <position position="72"/>
    </location>
</feature>
<dbReference type="Proteomes" id="UP000649617">
    <property type="component" value="Unassembled WGS sequence"/>
</dbReference>
<keyword evidence="3" id="KW-1185">Reference proteome</keyword>
<feature type="compositionally biased region" description="Basic and acidic residues" evidence="1">
    <location>
        <begin position="19"/>
        <end position="37"/>
    </location>
</feature>
<gene>
    <name evidence="2" type="ORF">SPIL2461_LOCUS14127</name>
</gene>
<organism evidence="2 3">
    <name type="scientific">Symbiodinium pilosum</name>
    <name type="common">Dinoflagellate</name>
    <dbReference type="NCBI Taxonomy" id="2952"/>
    <lineage>
        <taxon>Eukaryota</taxon>
        <taxon>Sar</taxon>
        <taxon>Alveolata</taxon>
        <taxon>Dinophyceae</taxon>
        <taxon>Suessiales</taxon>
        <taxon>Symbiodiniaceae</taxon>
        <taxon>Symbiodinium</taxon>
    </lineage>
</organism>
<protein>
    <submittedName>
        <fullName evidence="2">Uncharacterized protein</fullName>
    </submittedName>
</protein>
<reference evidence="2" key="1">
    <citation type="submission" date="2021-02" db="EMBL/GenBank/DDBJ databases">
        <authorList>
            <person name="Dougan E. K."/>
            <person name="Rhodes N."/>
            <person name="Thang M."/>
            <person name="Chan C."/>
        </authorList>
    </citation>
    <scope>NUCLEOTIDE SEQUENCE</scope>
</reference>
<comment type="caution">
    <text evidence="2">The sequence shown here is derived from an EMBL/GenBank/DDBJ whole genome shotgun (WGS) entry which is preliminary data.</text>
</comment>
<feature type="non-terminal residue" evidence="2">
    <location>
        <position position="1"/>
    </location>
</feature>
<evidence type="ECO:0000313" key="2">
    <source>
        <dbReference type="EMBL" id="CAE7535219.1"/>
    </source>
</evidence>
<accession>A0A812TNX8</accession>
<proteinExistence type="predicted"/>
<dbReference type="EMBL" id="CAJNIZ010032190">
    <property type="protein sequence ID" value="CAE7535219.1"/>
    <property type="molecule type" value="Genomic_DNA"/>
</dbReference>